<dbReference type="Pfam" id="PF00583">
    <property type="entry name" value="Acetyltransf_1"/>
    <property type="match status" value="1"/>
</dbReference>
<dbReference type="CDD" id="cd04301">
    <property type="entry name" value="NAT_SF"/>
    <property type="match status" value="1"/>
</dbReference>
<organism evidence="2">
    <name type="scientific">bioreactor metagenome</name>
    <dbReference type="NCBI Taxonomy" id="1076179"/>
    <lineage>
        <taxon>unclassified sequences</taxon>
        <taxon>metagenomes</taxon>
        <taxon>ecological metagenomes</taxon>
    </lineage>
</organism>
<feature type="domain" description="N-acetyltransferase" evidence="1">
    <location>
        <begin position="1"/>
        <end position="133"/>
    </location>
</feature>
<gene>
    <name evidence="2" type="ORF">SDC9_51850</name>
</gene>
<dbReference type="GO" id="GO:0016747">
    <property type="term" value="F:acyltransferase activity, transferring groups other than amino-acyl groups"/>
    <property type="evidence" value="ECO:0007669"/>
    <property type="project" value="InterPro"/>
</dbReference>
<dbReference type="PROSITE" id="PS51186">
    <property type="entry name" value="GNAT"/>
    <property type="match status" value="1"/>
</dbReference>
<comment type="caution">
    <text evidence="2">The sequence shown here is derived from an EMBL/GenBank/DDBJ whole genome shotgun (WGS) entry which is preliminary data.</text>
</comment>
<dbReference type="SUPFAM" id="SSF55729">
    <property type="entry name" value="Acyl-CoA N-acyltransferases (Nat)"/>
    <property type="match status" value="1"/>
</dbReference>
<dbReference type="InterPro" id="IPR000182">
    <property type="entry name" value="GNAT_dom"/>
</dbReference>
<sequence>MNDKILGAVILIPYDELDRLSMKTDFKQIPKMEGLSEKFYYLITRIKYMIFRECRKGNLYISNIATNEKARGMGIGKKLMKYAEQVAKKEEYDGISLLAKDEKVSKFYEKLDYDKVFDKVLLGERIIKMAKCF</sequence>
<dbReference type="InterPro" id="IPR016181">
    <property type="entry name" value="Acyl_CoA_acyltransferase"/>
</dbReference>
<dbReference type="EMBL" id="VSSQ01001144">
    <property type="protein sequence ID" value="MPM05560.1"/>
    <property type="molecule type" value="Genomic_DNA"/>
</dbReference>
<protein>
    <recommendedName>
        <fullName evidence="1">N-acetyltransferase domain-containing protein</fullName>
    </recommendedName>
</protein>
<proteinExistence type="predicted"/>
<evidence type="ECO:0000313" key="2">
    <source>
        <dbReference type="EMBL" id="MPM05560.1"/>
    </source>
</evidence>
<name>A0A644WP34_9ZZZZ</name>
<accession>A0A644WP34</accession>
<evidence type="ECO:0000259" key="1">
    <source>
        <dbReference type="PROSITE" id="PS51186"/>
    </source>
</evidence>
<dbReference type="AlphaFoldDB" id="A0A644WP34"/>
<reference evidence="2" key="1">
    <citation type="submission" date="2019-08" db="EMBL/GenBank/DDBJ databases">
        <authorList>
            <person name="Kucharzyk K."/>
            <person name="Murdoch R.W."/>
            <person name="Higgins S."/>
            <person name="Loffler F."/>
        </authorList>
    </citation>
    <scope>NUCLEOTIDE SEQUENCE</scope>
</reference>
<dbReference type="Gene3D" id="3.40.630.30">
    <property type="match status" value="1"/>
</dbReference>